<dbReference type="eggNOG" id="ENOG503392Y">
    <property type="taxonomic scope" value="Bacteria"/>
</dbReference>
<name>E6VHH1_RHOPX</name>
<gene>
    <name evidence="2" type="ordered locus">Rpdx1_1438</name>
</gene>
<dbReference type="AlphaFoldDB" id="E6VHH1"/>
<feature type="region of interest" description="Disordered" evidence="1">
    <location>
        <begin position="32"/>
        <end position="61"/>
    </location>
</feature>
<dbReference type="STRING" id="652103.Rpdx1_1438"/>
<evidence type="ECO:0000313" key="2">
    <source>
        <dbReference type="EMBL" id="ADU43060.1"/>
    </source>
</evidence>
<dbReference type="KEGG" id="rpx:Rpdx1_1438"/>
<evidence type="ECO:0000256" key="1">
    <source>
        <dbReference type="SAM" id="MobiDB-lite"/>
    </source>
</evidence>
<dbReference type="OrthoDB" id="8457098at2"/>
<dbReference type="HOGENOM" id="CLU_163378_0_0_5"/>
<protein>
    <submittedName>
        <fullName evidence="2">Uncharacterized protein</fullName>
    </submittedName>
</protein>
<reference evidence="2" key="1">
    <citation type="submission" date="2010-12" db="EMBL/GenBank/DDBJ databases">
        <title>Complete sequence of Rhodopseudomonas palustris DX-1.</title>
        <authorList>
            <consortium name="US DOE Joint Genome Institute"/>
            <person name="Lucas S."/>
            <person name="Copeland A."/>
            <person name="Lapidus A."/>
            <person name="Cheng J.-F."/>
            <person name="Goodwin L."/>
            <person name="Pitluck S."/>
            <person name="Misra M."/>
            <person name="Chertkov O."/>
            <person name="Detter J.C."/>
            <person name="Han C."/>
            <person name="Tapia R."/>
            <person name="Land M."/>
            <person name="Hauser L."/>
            <person name="Kyrpides N."/>
            <person name="Ivanova N."/>
            <person name="Ovchinnikova G."/>
            <person name="Logan B."/>
            <person name="Oda Y."/>
            <person name="Harwood C."/>
            <person name="Woyke T."/>
        </authorList>
    </citation>
    <scope>NUCLEOTIDE SEQUENCE [LARGE SCALE GENOMIC DNA]</scope>
    <source>
        <strain evidence="2">DX-1</strain>
    </source>
</reference>
<dbReference type="BioCyc" id="RPAL652103:RPDX1_RS07095-MONOMER"/>
<accession>E6VHH1</accession>
<dbReference type="EMBL" id="CP002418">
    <property type="protein sequence ID" value="ADU43060.1"/>
    <property type="molecule type" value="Genomic_DNA"/>
</dbReference>
<sequence>MSIDFATKPVGAPVMTPILRPEPDAARAAVPTDLPAPRSVTAAEAGSAMPPAKPGSDPAPSVSRQVIFDRAAAQMVYVAVDQDTQAVISQYPESWQLKARAYFRELEHSKPERTGSLTTDRVV</sequence>
<evidence type="ECO:0000313" key="3">
    <source>
        <dbReference type="Proteomes" id="UP000001402"/>
    </source>
</evidence>
<proteinExistence type="predicted"/>
<organism evidence="2 3">
    <name type="scientific">Rhodopseudomonas palustris (strain DX-1)</name>
    <dbReference type="NCBI Taxonomy" id="652103"/>
    <lineage>
        <taxon>Bacteria</taxon>
        <taxon>Pseudomonadati</taxon>
        <taxon>Pseudomonadota</taxon>
        <taxon>Alphaproteobacteria</taxon>
        <taxon>Hyphomicrobiales</taxon>
        <taxon>Nitrobacteraceae</taxon>
        <taxon>Rhodopseudomonas</taxon>
    </lineage>
</organism>
<dbReference type="Proteomes" id="UP000001402">
    <property type="component" value="Chromosome"/>
</dbReference>